<feature type="active site" description="Proton acceptor" evidence="4">
    <location>
        <position position="229"/>
    </location>
</feature>
<dbReference type="GO" id="GO:0000014">
    <property type="term" value="F:single-stranded DNA endodeoxyribonuclease activity"/>
    <property type="evidence" value="ECO:0007669"/>
    <property type="project" value="TreeGrafter"/>
</dbReference>
<dbReference type="GO" id="GO:0005743">
    <property type="term" value="C:mitochondrial inner membrane"/>
    <property type="evidence" value="ECO:0007669"/>
    <property type="project" value="TreeGrafter"/>
</dbReference>
<proteinExistence type="inferred from homology"/>
<evidence type="ECO:0000256" key="2">
    <source>
        <dbReference type="ARBA" id="ARBA00022722"/>
    </source>
</evidence>
<keyword evidence="2" id="KW-0540">Nuclease</keyword>
<protein>
    <submittedName>
        <fullName evidence="8">Uncharacterized protein isoform X1</fullName>
    </submittedName>
</protein>
<accession>A0A6I8VFH8</accession>
<dbReference type="InterPro" id="IPR001604">
    <property type="entry name" value="Endo_G_ENPP1-like_dom"/>
</dbReference>
<evidence type="ECO:0000256" key="5">
    <source>
        <dbReference type="PIRSR" id="PIRSR640255-2"/>
    </source>
</evidence>
<dbReference type="GO" id="GO:0005634">
    <property type="term" value="C:nucleus"/>
    <property type="evidence" value="ECO:0007669"/>
    <property type="project" value="TreeGrafter"/>
</dbReference>
<reference evidence="7" key="1">
    <citation type="submission" date="2024-06" db="UniProtKB">
        <authorList>
            <consortium name="RefSeq"/>
        </authorList>
    </citation>
    <scope>NUCLEOTIDE SEQUENCE [LARGE SCALE GENOMIC DNA]</scope>
    <source>
        <strain evidence="7">MV2-25</strain>
    </source>
</reference>
<dbReference type="GO" id="GO:0004521">
    <property type="term" value="F:RNA endonuclease activity"/>
    <property type="evidence" value="ECO:0007669"/>
    <property type="project" value="TreeGrafter"/>
</dbReference>
<dbReference type="Proteomes" id="UP000001819">
    <property type="component" value="Chromosome 3"/>
</dbReference>
<dbReference type="GO" id="GO:0003676">
    <property type="term" value="F:nucleic acid binding"/>
    <property type="evidence" value="ECO:0007669"/>
    <property type="project" value="InterPro"/>
</dbReference>
<evidence type="ECO:0000313" key="7">
    <source>
        <dbReference type="Proteomes" id="UP000001819"/>
    </source>
</evidence>
<evidence type="ECO:0000313" key="8">
    <source>
        <dbReference type="RefSeq" id="XP_015039680.2"/>
    </source>
</evidence>
<evidence type="ECO:0000256" key="4">
    <source>
        <dbReference type="PIRSR" id="PIRSR640255-1"/>
    </source>
</evidence>
<evidence type="ECO:0000256" key="3">
    <source>
        <dbReference type="ARBA" id="ARBA00022759"/>
    </source>
</evidence>
<gene>
    <name evidence="8" type="primary">LOC4804195</name>
</gene>
<keyword evidence="3" id="KW-0255">Endonuclease</keyword>
<evidence type="ECO:0000259" key="6">
    <source>
        <dbReference type="SMART" id="SM00892"/>
    </source>
</evidence>
<dbReference type="GO" id="GO:0046872">
    <property type="term" value="F:metal ion binding"/>
    <property type="evidence" value="ECO:0007669"/>
    <property type="project" value="UniProtKB-KW"/>
</dbReference>
<dbReference type="RefSeq" id="XP_015039680.2">
    <property type="nucleotide sequence ID" value="XM_015184194.2"/>
</dbReference>
<comment type="similarity">
    <text evidence="1">Belongs to the DNA/RNA non-specific endonuclease family.</text>
</comment>
<dbReference type="Gene3D" id="3.40.570.10">
    <property type="entry name" value="Extracellular Endonuclease, subunit A"/>
    <property type="match status" value="1"/>
</dbReference>
<dbReference type="InParanoid" id="A0A6I8VFH8"/>
<keyword evidence="3" id="KW-0378">Hydrolase</keyword>
<dbReference type="InterPro" id="IPR040255">
    <property type="entry name" value="Non-specific_endonuclease"/>
</dbReference>
<sequence length="376" mass="42713">MAVVHTYISLEYNFQNLIVIRISIPSDGWLPDTPAPSALRHGAGRGVRSDCRIAQYMVEGTNRIFTYRDASGAFRLQRTEIVPAGVTLCMFCTVTDWVETQCQDNGQFSVAMPMLCNEPMRPTVTRIRDNECSGTMYAVGYTIEGQQLELYRTCFDASNARVLYSQSDVYYKSFFPRRPWVEFVADELFSPREATAYLKSNIYHAFNYIYGDGQTYLTSARSLVINRGHLVASADFLFVDQVSSTFRYLNVVPQFKSINDGNWEKIERWVRSIIPQSTPFRVKTGGIGILMLADTRGVFQQAYLAGSKIPVPEWTYKVVREVGGRGLYVFLTYNCTFQRERPQVLNICSPVSCPLSLPNTPHDGFTFCCDPKQFPL</sequence>
<dbReference type="InterPro" id="IPR044929">
    <property type="entry name" value="DNA/RNA_non-sp_Endonuclease_sf"/>
</dbReference>
<dbReference type="Pfam" id="PF01223">
    <property type="entry name" value="Endonuclease_NS"/>
    <property type="match status" value="1"/>
</dbReference>
<dbReference type="SMART" id="SM00892">
    <property type="entry name" value="Endonuclease_NS"/>
    <property type="match status" value="1"/>
</dbReference>
<feature type="domain" description="DNA/RNA non-specific endonuclease/pyrophosphatase/phosphodiesterase" evidence="6">
    <location>
        <begin position="147"/>
        <end position="374"/>
    </location>
</feature>
<dbReference type="GO" id="GO:0006309">
    <property type="term" value="P:apoptotic DNA fragmentation"/>
    <property type="evidence" value="ECO:0007669"/>
    <property type="project" value="TreeGrafter"/>
</dbReference>
<evidence type="ECO:0000256" key="1">
    <source>
        <dbReference type="ARBA" id="ARBA00010052"/>
    </source>
</evidence>
<organism evidence="7 8">
    <name type="scientific">Drosophila pseudoobscura pseudoobscura</name>
    <name type="common">Fruit fly</name>
    <dbReference type="NCBI Taxonomy" id="46245"/>
    <lineage>
        <taxon>Eukaryota</taxon>
        <taxon>Metazoa</taxon>
        <taxon>Ecdysozoa</taxon>
        <taxon>Arthropoda</taxon>
        <taxon>Hexapoda</taxon>
        <taxon>Insecta</taxon>
        <taxon>Pterygota</taxon>
        <taxon>Neoptera</taxon>
        <taxon>Endopterygota</taxon>
        <taxon>Diptera</taxon>
        <taxon>Brachycera</taxon>
        <taxon>Muscomorpha</taxon>
        <taxon>Ephydroidea</taxon>
        <taxon>Drosophilidae</taxon>
        <taxon>Drosophila</taxon>
        <taxon>Sophophora</taxon>
    </lineage>
</organism>
<dbReference type="AlphaFoldDB" id="A0A6I8VFH8"/>
<keyword evidence="7" id="KW-1185">Reference proteome</keyword>
<dbReference type="InterPro" id="IPR044925">
    <property type="entry name" value="His-Me_finger_sf"/>
</dbReference>
<name>A0A6I8VFH8_DROPS</name>
<dbReference type="PANTHER" id="PTHR13966">
    <property type="entry name" value="ENDONUCLEASE RELATED"/>
    <property type="match status" value="1"/>
</dbReference>
<dbReference type="PANTHER" id="PTHR13966:SF17">
    <property type="entry name" value="ENDONUCLEASE-RELATED"/>
    <property type="match status" value="1"/>
</dbReference>
<keyword evidence="5" id="KW-0479">Metal-binding</keyword>
<dbReference type="SUPFAM" id="SSF54060">
    <property type="entry name" value="His-Me finger endonucleases"/>
    <property type="match status" value="1"/>
</dbReference>
<reference evidence="8" key="2">
    <citation type="submission" date="2025-08" db="UniProtKB">
        <authorList>
            <consortium name="RefSeq"/>
        </authorList>
    </citation>
    <scope>IDENTIFICATION</scope>
    <source>
        <strain evidence="8">MV-25-SWS-2005</strain>
        <tissue evidence="8">Whole body</tissue>
    </source>
</reference>
<dbReference type="FunCoup" id="A0A6I8VFH8">
    <property type="interactions" value="3"/>
</dbReference>
<feature type="binding site" evidence="5">
    <location>
        <position position="259"/>
    </location>
    <ligand>
        <name>Mg(2+)</name>
        <dbReference type="ChEBI" id="CHEBI:18420"/>
        <note>catalytic</note>
    </ligand>
</feature>